<dbReference type="PANTHER" id="PTHR43547">
    <property type="entry name" value="TWO-COMPONENT HISTIDINE KINASE"/>
    <property type="match status" value="1"/>
</dbReference>
<dbReference type="InterPro" id="IPR036097">
    <property type="entry name" value="HisK_dim/P_sf"/>
</dbReference>
<evidence type="ECO:0000259" key="8">
    <source>
        <dbReference type="PROSITE" id="PS50112"/>
    </source>
</evidence>
<feature type="domain" description="Histidine kinase" evidence="7">
    <location>
        <begin position="343"/>
        <end position="558"/>
    </location>
</feature>
<name>A0A1H1AK98_9BURK</name>
<dbReference type="FunFam" id="3.30.565.10:FF:000006">
    <property type="entry name" value="Sensor histidine kinase WalK"/>
    <property type="match status" value="1"/>
</dbReference>
<dbReference type="SUPFAM" id="SSF47384">
    <property type="entry name" value="Homodimeric domain of signal transducing histidine kinase"/>
    <property type="match status" value="1"/>
</dbReference>
<dbReference type="Pfam" id="PF13188">
    <property type="entry name" value="PAS_8"/>
    <property type="match status" value="1"/>
</dbReference>
<dbReference type="PROSITE" id="PS50112">
    <property type="entry name" value="PAS"/>
    <property type="match status" value="1"/>
</dbReference>
<dbReference type="Gene3D" id="3.30.565.10">
    <property type="entry name" value="Histidine kinase-like ATPase, C-terminal domain"/>
    <property type="match status" value="1"/>
</dbReference>
<dbReference type="Gene3D" id="3.30.450.20">
    <property type="entry name" value="PAS domain"/>
    <property type="match status" value="2"/>
</dbReference>
<accession>A0A1H1AK98</accession>
<dbReference type="Proteomes" id="UP000183487">
    <property type="component" value="Unassembled WGS sequence"/>
</dbReference>
<evidence type="ECO:0000313" key="11">
    <source>
        <dbReference type="Proteomes" id="UP000183487"/>
    </source>
</evidence>
<dbReference type="Pfam" id="PF02518">
    <property type="entry name" value="HATPase_c"/>
    <property type="match status" value="1"/>
</dbReference>
<dbReference type="Pfam" id="PF00512">
    <property type="entry name" value="HisKA"/>
    <property type="match status" value="1"/>
</dbReference>
<organism evidence="10 11">
    <name type="scientific">Paraburkholderia fungorum</name>
    <dbReference type="NCBI Taxonomy" id="134537"/>
    <lineage>
        <taxon>Bacteria</taxon>
        <taxon>Pseudomonadati</taxon>
        <taxon>Pseudomonadota</taxon>
        <taxon>Betaproteobacteria</taxon>
        <taxon>Burkholderiales</taxon>
        <taxon>Burkholderiaceae</taxon>
        <taxon>Paraburkholderia</taxon>
    </lineage>
</organism>
<dbReference type="GO" id="GO:0005886">
    <property type="term" value="C:plasma membrane"/>
    <property type="evidence" value="ECO:0007669"/>
    <property type="project" value="UniProtKB-SubCell"/>
</dbReference>
<dbReference type="SMART" id="SM00091">
    <property type="entry name" value="PAS"/>
    <property type="match status" value="2"/>
</dbReference>
<proteinExistence type="predicted"/>
<evidence type="ECO:0000313" key="10">
    <source>
        <dbReference type="EMBL" id="SDQ40047.1"/>
    </source>
</evidence>
<dbReference type="InterPro" id="IPR000700">
    <property type="entry name" value="PAS-assoc_C"/>
</dbReference>
<dbReference type="SMART" id="SM00387">
    <property type="entry name" value="HATPase_c"/>
    <property type="match status" value="1"/>
</dbReference>
<evidence type="ECO:0000259" key="7">
    <source>
        <dbReference type="PROSITE" id="PS50109"/>
    </source>
</evidence>
<dbReference type="InterPro" id="IPR013655">
    <property type="entry name" value="PAS_fold_3"/>
</dbReference>
<dbReference type="CDD" id="cd00130">
    <property type="entry name" value="PAS"/>
    <property type="match status" value="2"/>
</dbReference>
<dbReference type="InterPro" id="IPR000014">
    <property type="entry name" value="PAS"/>
</dbReference>
<dbReference type="AlphaFoldDB" id="A0A1H1AK98"/>
<keyword evidence="5" id="KW-0808">Transferase</keyword>
<evidence type="ECO:0000259" key="9">
    <source>
        <dbReference type="PROSITE" id="PS50113"/>
    </source>
</evidence>
<dbReference type="Gene3D" id="1.10.287.130">
    <property type="match status" value="1"/>
</dbReference>
<dbReference type="PROSITE" id="PS50109">
    <property type="entry name" value="HIS_KIN"/>
    <property type="match status" value="1"/>
</dbReference>
<evidence type="ECO:0000256" key="5">
    <source>
        <dbReference type="ARBA" id="ARBA00022679"/>
    </source>
</evidence>
<feature type="domain" description="PAS" evidence="8">
    <location>
        <begin position="191"/>
        <end position="263"/>
    </location>
</feature>
<dbReference type="Pfam" id="PF08447">
    <property type="entry name" value="PAS_3"/>
    <property type="match status" value="1"/>
</dbReference>
<keyword evidence="6" id="KW-0418">Kinase</keyword>
<keyword evidence="11" id="KW-1185">Reference proteome</keyword>
<dbReference type="EC" id="2.7.13.3" evidence="3"/>
<dbReference type="InterPro" id="IPR004358">
    <property type="entry name" value="Sig_transdc_His_kin-like_C"/>
</dbReference>
<dbReference type="InterPro" id="IPR005467">
    <property type="entry name" value="His_kinase_dom"/>
</dbReference>
<dbReference type="NCBIfam" id="TIGR00229">
    <property type="entry name" value="sensory_box"/>
    <property type="match status" value="1"/>
</dbReference>
<sequence length="558" mass="61468">MDSFRQNPPASTFALDAAAVFDLLPEAYVILNRRYEIVLANARYLDLTGQSLIDLQGKSILDTNQFGTAEQRDARRTWLTTALRELSGAQPKWSPLFRYEMPVHQDDGAGEEESAGQRVPRYWKVKASLLAASPGQGEPGNLSGHIVLRVSEVTTQISDYERDQRERAKLRSQAQLRLLLADEARAQLREHQERFQLAMAFSQLGAWELDPATGVIECTDQCKTNLGLGPTSALSEQRLFEQIVHPEDRDRLRAAMNQALAAHEHFEVDYRIGWASGAIRWILVRGTGRFLPDGTLSSVIGFTLDITSRKEAELEQREIAASEKRAREHSERLAMAMDHFVTTVSHELRSPLSAIMSWTDLLQRSADPSHVTRATGVISRNARQLSHMVDDLLDSGAIVTGKLSVTLQPVDLGALAGIVAEDMRMHAEAKGLTLIADDLASVMVLADENRMKQVVWNLVSNAVKFSANGTISLSVRAVGERVELAVHDTGAGLDGDSLERIFERFQQFSANGSGRIAGLGLGLWLVKNLLDLHGGTICAESPGVGQGSTFRVTLPVYR</sequence>
<evidence type="ECO:0000256" key="4">
    <source>
        <dbReference type="ARBA" id="ARBA00022553"/>
    </source>
</evidence>
<feature type="domain" description="PAC" evidence="9">
    <location>
        <begin position="266"/>
        <end position="318"/>
    </location>
</feature>
<dbReference type="InterPro" id="IPR035965">
    <property type="entry name" value="PAS-like_dom_sf"/>
</dbReference>
<dbReference type="GO" id="GO:0000155">
    <property type="term" value="F:phosphorelay sensor kinase activity"/>
    <property type="evidence" value="ECO:0007669"/>
    <property type="project" value="InterPro"/>
</dbReference>
<dbReference type="RefSeq" id="WP_074763482.1">
    <property type="nucleotide sequence ID" value="NZ_FNKP01000001.1"/>
</dbReference>
<gene>
    <name evidence="10" type="ORF">SAMN05443245_1229</name>
</gene>
<dbReference type="InterPro" id="IPR003661">
    <property type="entry name" value="HisK_dim/P_dom"/>
</dbReference>
<dbReference type="InterPro" id="IPR036890">
    <property type="entry name" value="HATPase_C_sf"/>
</dbReference>
<keyword evidence="4" id="KW-0597">Phosphoprotein</keyword>
<dbReference type="PRINTS" id="PR00344">
    <property type="entry name" value="BCTRLSENSOR"/>
</dbReference>
<reference evidence="11" key="1">
    <citation type="submission" date="2016-10" db="EMBL/GenBank/DDBJ databases">
        <authorList>
            <person name="Varghese N."/>
            <person name="Submissions S."/>
        </authorList>
    </citation>
    <scope>NUCLEOTIDE SEQUENCE [LARGE SCALE GENOMIC DNA]</scope>
    <source>
        <strain evidence="11">GAS106B</strain>
    </source>
</reference>
<dbReference type="SUPFAM" id="SSF55785">
    <property type="entry name" value="PYP-like sensor domain (PAS domain)"/>
    <property type="match status" value="2"/>
</dbReference>
<evidence type="ECO:0000256" key="6">
    <source>
        <dbReference type="ARBA" id="ARBA00022777"/>
    </source>
</evidence>
<protein>
    <recommendedName>
        <fullName evidence="3">histidine kinase</fullName>
        <ecNumber evidence="3">2.7.13.3</ecNumber>
    </recommendedName>
</protein>
<dbReference type="InterPro" id="IPR003594">
    <property type="entry name" value="HATPase_dom"/>
</dbReference>
<comment type="catalytic activity">
    <reaction evidence="1">
        <text>ATP + protein L-histidine = ADP + protein N-phospho-L-histidine.</text>
        <dbReference type="EC" id="2.7.13.3"/>
    </reaction>
</comment>
<evidence type="ECO:0000256" key="3">
    <source>
        <dbReference type="ARBA" id="ARBA00012438"/>
    </source>
</evidence>
<dbReference type="Gene3D" id="2.10.70.100">
    <property type="match status" value="1"/>
</dbReference>
<dbReference type="SMART" id="SM00388">
    <property type="entry name" value="HisKA"/>
    <property type="match status" value="1"/>
</dbReference>
<dbReference type="PROSITE" id="PS50113">
    <property type="entry name" value="PAC"/>
    <property type="match status" value="1"/>
</dbReference>
<dbReference type="PANTHER" id="PTHR43547:SF2">
    <property type="entry name" value="HYBRID SIGNAL TRANSDUCTION HISTIDINE KINASE C"/>
    <property type="match status" value="1"/>
</dbReference>
<evidence type="ECO:0000256" key="2">
    <source>
        <dbReference type="ARBA" id="ARBA00004429"/>
    </source>
</evidence>
<evidence type="ECO:0000256" key="1">
    <source>
        <dbReference type="ARBA" id="ARBA00000085"/>
    </source>
</evidence>
<dbReference type="SUPFAM" id="SSF55874">
    <property type="entry name" value="ATPase domain of HSP90 chaperone/DNA topoisomerase II/histidine kinase"/>
    <property type="match status" value="1"/>
</dbReference>
<comment type="subcellular location">
    <subcellularLocation>
        <location evidence="2">Cell inner membrane</location>
        <topology evidence="2">Multi-pass membrane protein</topology>
    </subcellularLocation>
</comment>
<dbReference type="OrthoDB" id="9813151at2"/>
<dbReference type="EMBL" id="FNKP01000001">
    <property type="protein sequence ID" value="SDQ40047.1"/>
    <property type="molecule type" value="Genomic_DNA"/>
</dbReference>
<dbReference type="CDD" id="cd00082">
    <property type="entry name" value="HisKA"/>
    <property type="match status" value="1"/>
</dbReference>